<evidence type="ECO:0000313" key="4">
    <source>
        <dbReference type="Proteomes" id="UP000601435"/>
    </source>
</evidence>
<dbReference type="Proteomes" id="UP000601435">
    <property type="component" value="Unassembled WGS sequence"/>
</dbReference>
<evidence type="ECO:0000259" key="2">
    <source>
        <dbReference type="PROSITE" id="PS50175"/>
    </source>
</evidence>
<feature type="region of interest" description="Disordered" evidence="1">
    <location>
        <begin position="269"/>
        <end position="336"/>
    </location>
</feature>
<feature type="compositionally biased region" description="Low complexity" evidence="1">
    <location>
        <begin position="318"/>
        <end position="329"/>
    </location>
</feature>
<feature type="domain" description="Peptidase A2" evidence="2">
    <location>
        <begin position="33"/>
        <end position="109"/>
    </location>
</feature>
<keyword evidence="4" id="KW-1185">Reference proteome</keyword>
<sequence length="549" mass="59544">VCAERCKVVSGPVVTHASDVVGHVRAVVEPYLEDIILDSGADISALPDSYASVGEAAGPPTQKFVDASGRLLKSKGVRVAEVQIGSLRFKERFLVGGVTCPLLSLGKLYKAGFYVVPASNSPDGFVLTNGDVREPVKLKRQSLCASGSVCVLQEQPPAVRVIEHVTLEDPLRRLDASGWQRIGHRCYALLSFGTSFVDTTLVPLSELLWYRTTLVRRSGQWCLLEFAEDVASLANRTLPFEHQDVEQTITIAHDDKMLSPRQMGFSTPDVVREHAPEESAAATDSPAPVAEASSDAMQDDGGGAGEMPPDPRQSDDQAAPVAPEGGEAPPAERDAIETVTVSGVVIDRNSSLRVMRAALVSLGLGKNGPKSQCWERLVRHIREAELLRENQVDHTLRAETSRPPLAPPVAQASRFVLWTGHRSLRLRCDNEPAILAVQTGLMKSLRNLGIDVSRDNAPVESHQSNGPVEQVVCSVRQHAAALMHDLEKACGASDGQVLFPPQHPIYGWSLCHACWLRNRYTPMHGVTPYEAVTDSVYSGTICRFGEKVL</sequence>
<dbReference type="PROSITE" id="PS00141">
    <property type="entry name" value="ASP_PROTEASE"/>
    <property type="match status" value="1"/>
</dbReference>
<dbReference type="AlphaFoldDB" id="A0A813BED0"/>
<accession>A0A813BED0</accession>
<feature type="non-terminal residue" evidence="3">
    <location>
        <position position="549"/>
    </location>
</feature>
<evidence type="ECO:0000313" key="3">
    <source>
        <dbReference type="EMBL" id="CAE7902166.1"/>
    </source>
</evidence>
<dbReference type="GO" id="GO:0006508">
    <property type="term" value="P:proteolysis"/>
    <property type="evidence" value="ECO:0007669"/>
    <property type="project" value="InterPro"/>
</dbReference>
<dbReference type="GO" id="GO:0004190">
    <property type="term" value="F:aspartic-type endopeptidase activity"/>
    <property type="evidence" value="ECO:0007669"/>
    <property type="project" value="InterPro"/>
</dbReference>
<protein>
    <recommendedName>
        <fullName evidence="2">Peptidase A2 domain-containing protein</fullName>
    </recommendedName>
</protein>
<feature type="non-terminal residue" evidence="3">
    <location>
        <position position="1"/>
    </location>
</feature>
<dbReference type="PROSITE" id="PS50175">
    <property type="entry name" value="ASP_PROT_RETROV"/>
    <property type="match status" value="1"/>
</dbReference>
<organism evidence="3 4">
    <name type="scientific">Symbiodinium necroappetens</name>
    <dbReference type="NCBI Taxonomy" id="1628268"/>
    <lineage>
        <taxon>Eukaryota</taxon>
        <taxon>Sar</taxon>
        <taxon>Alveolata</taxon>
        <taxon>Dinophyceae</taxon>
        <taxon>Suessiales</taxon>
        <taxon>Symbiodiniaceae</taxon>
        <taxon>Symbiodinium</taxon>
    </lineage>
</organism>
<dbReference type="InterPro" id="IPR001995">
    <property type="entry name" value="Peptidase_A2_cat"/>
</dbReference>
<proteinExistence type="predicted"/>
<name>A0A813BED0_9DINO</name>
<reference evidence="3" key="1">
    <citation type="submission" date="2021-02" db="EMBL/GenBank/DDBJ databases">
        <authorList>
            <person name="Dougan E. K."/>
            <person name="Rhodes N."/>
            <person name="Thang M."/>
            <person name="Chan C."/>
        </authorList>
    </citation>
    <scope>NUCLEOTIDE SEQUENCE</scope>
</reference>
<dbReference type="InterPro" id="IPR001969">
    <property type="entry name" value="Aspartic_peptidase_AS"/>
</dbReference>
<dbReference type="EMBL" id="CAJNJA010070876">
    <property type="protein sequence ID" value="CAE7902166.1"/>
    <property type="molecule type" value="Genomic_DNA"/>
</dbReference>
<dbReference type="OrthoDB" id="433864at2759"/>
<comment type="caution">
    <text evidence="3">The sequence shown here is derived from an EMBL/GenBank/DDBJ whole genome shotgun (WGS) entry which is preliminary data.</text>
</comment>
<evidence type="ECO:0000256" key="1">
    <source>
        <dbReference type="SAM" id="MobiDB-lite"/>
    </source>
</evidence>
<gene>
    <name evidence="3" type="ORF">SNEC2469_LOCUS30396</name>
</gene>